<dbReference type="Gene3D" id="3.30.1880.10">
    <property type="entry name" value="protein ne1242 domain like"/>
    <property type="match status" value="1"/>
</dbReference>
<reference evidence="6 7" key="1">
    <citation type="submission" date="2020-04" db="EMBL/GenBank/DDBJ databases">
        <title>Phylogenetic Diversity and Antibacterial Activity against Ralstonia solanacearum of Endophytic Actinomycete Isolated from Moss.</title>
        <authorList>
            <person name="Zhuang X."/>
        </authorList>
    </citation>
    <scope>NUCLEOTIDE SEQUENCE [LARGE SCALE GENOMIC DNA]</scope>
    <source>
        <strain evidence="6 7">LD120</strain>
    </source>
</reference>
<proteinExistence type="inferred from homology"/>
<dbReference type="InterPro" id="IPR006311">
    <property type="entry name" value="TAT_signal"/>
</dbReference>
<organism evidence="6 7">
    <name type="scientific">Streptomyces physcomitrii</name>
    <dbReference type="NCBI Taxonomy" id="2724184"/>
    <lineage>
        <taxon>Bacteria</taxon>
        <taxon>Bacillati</taxon>
        <taxon>Actinomycetota</taxon>
        <taxon>Actinomycetes</taxon>
        <taxon>Kitasatosporales</taxon>
        <taxon>Streptomycetaceae</taxon>
        <taxon>Streptomyces</taxon>
    </lineage>
</organism>
<keyword evidence="7" id="KW-1185">Reference proteome</keyword>
<dbReference type="Pfam" id="PF06236">
    <property type="entry name" value="MelC1"/>
    <property type="match status" value="1"/>
</dbReference>
<comment type="caution">
    <text evidence="6">The sequence shown here is derived from an EMBL/GenBank/DDBJ whole genome shotgun (WGS) entry which is preliminary data.</text>
</comment>
<protein>
    <submittedName>
        <fullName evidence="6">Tyrosinase</fullName>
    </submittedName>
</protein>
<dbReference type="PROSITE" id="PS51318">
    <property type="entry name" value="TAT"/>
    <property type="match status" value="1"/>
</dbReference>
<evidence type="ECO:0000256" key="1">
    <source>
        <dbReference type="ARBA" id="ARBA00009871"/>
    </source>
</evidence>
<sequence>MDGHHAGRHAAHPNRRRMLIGSGLALAGLAAATPPALAALPENGPAGRAAPDGPMRFDEVYRGRRIQGWTEPVTHHGPGGDGHHRSGGHGHDRHGGGARVLVDGRDLHLMRNADGSWISVVNHYQTYDDLRALARGAVDALDGAALIPLP</sequence>
<dbReference type="EMBL" id="JAAWWP010000004">
    <property type="protein sequence ID" value="NKI41509.1"/>
    <property type="molecule type" value="Genomic_DNA"/>
</dbReference>
<evidence type="ECO:0000313" key="6">
    <source>
        <dbReference type="EMBL" id="NKI41509.1"/>
    </source>
</evidence>
<evidence type="ECO:0000313" key="7">
    <source>
        <dbReference type="Proteomes" id="UP000772196"/>
    </source>
</evidence>
<dbReference type="RefSeq" id="WP_168537843.1">
    <property type="nucleotide sequence ID" value="NZ_JAAWWP010000004.1"/>
</dbReference>
<evidence type="ECO:0000256" key="5">
    <source>
        <dbReference type="SAM" id="SignalP"/>
    </source>
</evidence>
<feature type="chain" id="PRO_5047150771" evidence="5">
    <location>
        <begin position="39"/>
        <end position="150"/>
    </location>
</feature>
<evidence type="ECO:0000256" key="3">
    <source>
        <dbReference type="ARBA" id="ARBA00023008"/>
    </source>
</evidence>
<dbReference type="InterPro" id="IPR023199">
    <property type="entry name" value="GriE/MELC1_sf"/>
</dbReference>
<keyword evidence="2 5" id="KW-0732">Signal</keyword>
<dbReference type="InterPro" id="IPR010928">
    <property type="entry name" value="MelC1"/>
</dbReference>
<feature type="region of interest" description="Disordered" evidence="4">
    <location>
        <begin position="70"/>
        <end position="98"/>
    </location>
</feature>
<evidence type="ECO:0000256" key="4">
    <source>
        <dbReference type="SAM" id="MobiDB-lite"/>
    </source>
</evidence>
<accession>A0ABX1H2L7</accession>
<keyword evidence="3" id="KW-0186">Copper</keyword>
<feature type="compositionally biased region" description="Basic and acidic residues" evidence="4">
    <location>
        <begin position="81"/>
        <end position="95"/>
    </location>
</feature>
<evidence type="ECO:0000256" key="2">
    <source>
        <dbReference type="ARBA" id="ARBA00022729"/>
    </source>
</evidence>
<gene>
    <name evidence="6" type="ORF">HFV08_09705</name>
</gene>
<comment type="similarity">
    <text evidence="1">Belongs to the melC1 family.</text>
</comment>
<dbReference type="Proteomes" id="UP000772196">
    <property type="component" value="Unassembled WGS sequence"/>
</dbReference>
<name>A0ABX1H2L7_9ACTN</name>
<feature type="signal peptide" evidence="5">
    <location>
        <begin position="1"/>
        <end position="38"/>
    </location>
</feature>